<dbReference type="SUPFAM" id="SSF51735">
    <property type="entry name" value="NAD(P)-binding Rossmann-fold domains"/>
    <property type="match status" value="1"/>
</dbReference>
<dbReference type="RefSeq" id="WP_187709429.1">
    <property type="nucleotide sequence ID" value="NZ_CP060782.1"/>
</dbReference>
<accession>A0ABX6T9G2</accession>
<dbReference type="Gene3D" id="3.30.360.10">
    <property type="entry name" value="Dihydrodipicolinate Reductase, domain 2"/>
    <property type="match status" value="1"/>
</dbReference>
<evidence type="ECO:0000313" key="3">
    <source>
        <dbReference type="EMBL" id="QNP46476.1"/>
    </source>
</evidence>
<dbReference type="InterPro" id="IPR055170">
    <property type="entry name" value="GFO_IDH_MocA-like_dom"/>
</dbReference>
<dbReference type="PANTHER" id="PTHR43708:SF8">
    <property type="entry name" value="OXIDOREDUCTASE"/>
    <property type="match status" value="1"/>
</dbReference>
<dbReference type="Gene3D" id="3.40.50.720">
    <property type="entry name" value="NAD(P)-binding Rossmann-like Domain"/>
    <property type="match status" value="1"/>
</dbReference>
<evidence type="ECO:0000259" key="1">
    <source>
        <dbReference type="Pfam" id="PF01408"/>
    </source>
</evidence>
<dbReference type="PANTHER" id="PTHR43708">
    <property type="entry name" value="CONSERVED EXPRESSED OXIDOREDUCTASE (EUROFUNG)"/>
    <property type="match status" value="1"/>
</dbReference>
<dbReference type="InterPro" id="IPR000683">
    <property type="entry name" value="Gfo/Idh/MocA-like_OxRdtase_N"/>
</dbReference>
<dbReference type="Proteomes" id="UP000516105">
    <property type="component" value="Chromosome"/>
</dbReference>
<dbReference type="InterPro" id="IPR051317">
    <property type="entry name" value="Gfo/Idh/MocA_oxidoreduct"/>
</dbReference>
<dbReference type="Pfam" id="PF22725">
    <property type="entry name" value="GFO_IDH_MocA_C3"/>
    <property type="match status" value="1"/>
</dbReference>
<feature type="domain" description="Gfo/Idh/MocA-like oxidoreductase N-terminal" evidence="1">
    <location>
        <begin position="5"/>
        <end position="114"/>
    </location>
</feature>
<keyword evidence="4" id="KW-1185">Reference proteome</keyword>
<proteinExistence type="predicted"/>
<dbReference type="Pfam" id="PF01408">
    <property type="entry name" value="GFO_IDH_MocA"/>
    <property type="match status" value="1"/>
</dbReference>
<protein>
    <submittedName>
        <fullName evidence="3">Gfo/Idh/MocA family oxidoreductase</fullName>
    </submittedName>
</protein>
<sequence>MPKTRVAIAGLGRAAKAIHIPALRKLPDVSVIGGYDPVPQNMDFPVFASLDELLALKPEIVVIATPPAAHLVIAVAALQAGAHVFCEKPLANSVEEADEIAAAAKAAGRLVCVNSEFPFMPTHLAAAREIGSDRFGRLLFVEARQTFVVTDETEAGWRGEDLQRTFKEFGTHVIDLCKAFFGEQPKAMQVRMPRPFAAGGPDYLNLVQLEFSGDRVAQITLDRLTKGRHHYLDLRLVGEKGTIETSIGGSAEVTLGLRPQGRKPFVDLGVHMGGVARLYHGDRYTTLAKAPLDLFADATARLFRDFLDAIGEGREPPNGIAEARNTLDLVYRSYAEAEARRS</sequence>
<dbReference type="SUPFAM" id="SSF55347">
    <property type="entry name" value="Glyceraldehyde-3-phosphate dehydrogenase-like, C-terminal domain"/>
    <property type="match status" value="1"/>
</dbReference>
<dbReference type="InterPro" id="IPR036291">
    <property type="entry name" value="NAD(P)-bd_dom_sf"/>
</dbReference>
<dbReference type="EMBL" id="CP060782">
    <property type="protein sequence ID" value="QNP46476.1"/>
    <property type="molecule type" value="Genomic_DNA"/>
</dbReference>
<evidence type="ECO:0000259" key="2">
    <source>
        <dbReference type="Pfam" id="PF22725"/>
    </source>
</evidence>
<feature type="domain" description="GFO/IDH/MocA-like oxidoreductase" evidence="2">
    <location>
        <begin position="125"/>
        <end position="244"/>
    </location>
</feature>
<reference evidence="3 4" key="1">
    <citation type="submission" date="2020-08" db="EMBL/GenBank/DDBJ databases">
        <title>Genome sequence of Sphingomonas sediminicola KACC 15039T.</title>
        <authorList>
            <person name="Hyun D.-W."/>
            <person name="Bae J.-W."/>
        </authorList>
    </citation>
    <scope>NUCLEOTIDE SEQUENCE [LARGE SCALE GENOMIC DNA]</scope>
    <source>
        <strain evidence="3 4">KACC 15039</strain>
    </source>
</reference>
<evidence type="ECO:0000313" key="4">
    <source>
        <dbReference type="Proteomes" id="UP000516105"/>
    </source>
</evidence>
<name>A0ABX6T9G2_9SPHN</name>
<gene>
    <name evidence="3" type="ORF">H9L14_04780</name>
</gene>
<organism evidence="3 4">
    <name type="scientific">Sphingomonas sediminicola</name>
    <dbReference type="NCBI Taxonomy" id="386874"/>
    <lineage>
        <taxon>Bacteria</taxon>
        <taxon>Pseudomonadati</taxon>
        <taxon>Pseudomonadota</taxon>
        <taxon>Alphaproteobacteria</taxon>
        <taxon>Sphingomonadales</taxon>
        <taxon>Sphingomonadaceae</taxon>
        <taxon>Sphingomonas</taxon>
    </lineage>
</organism>